<sequence>MACGKLVSKKRRVIDDSFINFANEFGQRSTMLSEADRDIVCDERIWDWSREKIRKRLSFIVSKNELKWQKCNDDLCDLLLDASKTLLKNILEEALKMKRSHLMNSTGICHMFGARKRRTEGDSLTDSYVVLSMRTPLCIADIADALRVDCRFINSSSIRQQLVESFIVLMDDTKIKTKCINMRISIAGANSARNFSSNETNATYTVFLLNRAKSMGVLLYEIRPVTPNKLSAIDAIKRNVNYEKDVLMVN</sequence>
<evidence type="ECO:0000313" key="1">
    <source>
        <dbReference type="WBParaSite" id="maker-PairedContig_2933-snap-gene-0.8-mRNA-1"/>
    </source>
</evidence>
<organism evidence="1">
    <name type="scientific">Wuchereria bancrofti</name>
    <dbReference type="NCBI Taxonomy" id="6293"/>
    <lineage>
        <taxon>Eukaryota</taxon>
        <taxon>Metazoa</taxon>
        <taxon>Ecdysozoa</taxon>
        <taxon>Nematoda</taxon>
        <taxon>Chromadorea</taxon>
        <taxon>Rhabditida</taxon>
        <taxon>Spirurina</taxon>
        <taxon>Spiruromorpha</taxon>
        <taxon>Filarioidea</taxon>
        <taxon>Onchocercidae</taxon>
        <taxon>Wuchereria</taxon>
    </lineage>
</organism>
<name>A0A1I8EMD0_WUCBA</name>
<reference evidence="1" key="1">
    <citation type="submission" date="2016-11" db="UniProtKB">
        <authorList>
            <consortium name="WormBaseParasite"/>
        </authorList>
    </citation>
    <scope>IDENTIFICATION</scope>
    <source>
        <strain evidence="1">pt0022</strain>
    </source>
</reference>
<protein>
    <submittedName>
        <fullName evidence="1">Uncharacterized protein</fullName>
    </submittedName>
</protein>
<dbReference type="STRING" id="6293.A0A1I8EMD0"/>
<accession>A0A1I8EMD0</accession>
<proteinExistence type="predicted"/>
<dbReference type="AlphaFoldDB" id="A0A1I8EMD0"/>
<dbReference type="WBParaSite" id="maker-PairedContig_2933-snap-gene-0.8-mRNA-1">
    <property type="protein sequence ID" value="maker-PairedContig_2933-snap-gene-0.8-mRNA-1"/>
    <property type="gene ID" value="maker-PairedContig_2933-snap-gene-0.8"/>
</dbReference>